<feature type="compositionally biased region" description="Basic and acidic residues" evidence="4">
    <location>
        <begin position="9"/>
        <end position="18"/>
    </location>
</feature>
<comment type="subcellular location">
    <subcellularLocation>
        <location evidence="1">Cytoplasm</location>
    </subcellularLocation>
</comment>
<keyword evidence="2" id="KW-0963">Cytoplasm</keyword>
<dbReference type="InterPro" id="IPR027417">
    <property type="entry name" value="P-loop_NTPase"/>
</dbReference>
<evidence type="ECO:0000313" key="8">
    <source>
        <dbReference type="Proteomes" id="UP000069940"/>
    </source>
</evidence>
<evidence type="ECO:0000313" key="7">
    <source>
        <dbReference type="EnsemblMetazoa" id="AALFPA23_004287.P5153"/>
    </source>
</evidence>
<dbReference type="PANTHER" id="PTHR45418">
    <property type="entry name" value="CANCER/TESTIS ANTIGEN 55"/>
    <property type="match status" value="1"/>
</dbReference>
<dbReference type="Pfam" id="PF13086">
    <property type="entry name" value="AAA_11"/>
    <property type="match status" value="2"/>
</dbReference>
<feature type="domain" description="DNA2/NAM7 helicase helicase" evidence="5">
    <location>
        <begin position="392"/>
        <end position="462"/>
    </location>
</feature>
<evidence type="ECO:0000256" key="4">
    <source>
        <dbReference type="SAM" id="MobiDB-lite"/>
    </source>
</evidence>
<dbReference type="InterPro" id="IPR041679">
    <property type="entry name" value="DNA2/NAM7-like_C"/>
</dbReference>
<keyword evidence="8" id="KW-1185">Reference proteome</keyword>
<sequence length="887" mass="99912">MAPKNSGTKQDDERKSRPSEPPINGGKCPILDHRWDIKFTGTVIEALQCNNQLYPLKDCPICPEMFGSEPTSSENQTFHLTVKQTRVSTFQIGVGNRSDVPVWLDSVLFFYADGKLGKILVKKPVLLGAALEKGISKDIVTVGEMVLTVGRTYRVILKGKPGDDNSGEHCKLIIEQYRLMEDESKVNGKRTEFNLTKLRPFIISPLVSVLYMNHFKIDDSSMQKDLLKLIETSKQEFSPSNYSQQIDLLNQIELHHLLQEFSKYTLQKPVIQATESPLHYNISIEQFAVRPSLLSEDVRVQFVKEEKPRNVFGYVSKITAEMIVILVEKRVDIDDVTRVVFHVDRTTFQLEQTALKLMKEPLVEQICFPTAVTGGPVEAIDSFEWFRPGITSNKEQMVAVMSIVNQTSFPAPYILFGPPGTGKTSTLVEAIAQVYKLRPTANILVTATSNFAANELTCRLLQVIPSSSIFRYFSRTSGKKIDEINWDIVEVSNLAGSSTGNICHEDIYGSRVVVTTLTMAGRLVQARINPKHFSYIFIDECGSAKEITSLIPIAGLATHNQEINASIVLAGDPKQLGPVLQYELLKQTVHGQSMLERLMNLPLYAQDPETNEYNGKVVSQLRQSFRSHAKLLEFCNQQFYNGMLQAKAPNDIKERAVGWWRLPNRKCPIILHPIDGLAEQDKYNFSLFNRKECWTVMFYVGDLLNKGINGRSVTQSDIGIVSPYVQQVRYLKNCCTSRDWTDIEIGSVEQFQGKEKAIILISTVRSRCKNVGFLADAARLNVMLTRARSLMIVVGNPETLGLDPLWKKFIKFCRQNGAIARSHDRKPKLNGKETNSDSAITALTGESVASMNSLMAEIPDDWFEGINMQELHAIIDSFYRLDLDRQM</sequence>
<reference evidence="8" key="1">
    <citation type="journal article" date="2015" name="Proc. Natl. Acad. Sci. U.S.A.">
        <title>Genome sequence of the Asian Tiger mosquito, Aedes albopictus, reveals insights into its biology, genetics, and evolution.</title>
        <authorList>
            <person name="Chen X.G."/>
            <person name="Jiang X."/>
            <person name="Gu J."/>
            <person name="Xu M."/>
            <person name="Wu Y."/>
            <person name="Deng Y."/>
            <person name="Zhang C."/>
            <person name="Bonizzoni M."/>
            <person name="Dermauw W."/>
            <person name="Vontas J."/>
            <person name="Armbruster P."/>
            <person name="Huang X."/>
            <person name="Yang Y."/>
            <person name="Zhang H."/>
            <person name="He W."/>
            <person name="Peng H."/>
            <person name="Liu Y."/>
            <person name="Wu K."/>
            <person name="Chen J."/>
            <person name="Lirakis M."/>
            <person name="Topalis P."/>
            <person name="Van Leeuwen T."/>
            <person name="Hall A.B."/>
            <person name="Jiang X."/>
            <person name="Thorpe C."/>
            <person name="Mueller R.L."/>
            <person name="Sun C."/>
            <person name="Waterhouse R.M."/>
            <person name="Yan G."/>
            <person name="Tu Z.J."/>
            <person name="Fang X."/>
            <person name="James A.A."/>
        </authorList>
    </citation>
    <scope>NUCLEOTIDE SEQUENCE [LARGE SCALE GENOMIC DNA]</scope>
    <source>
        <strain evidence="8">Foshan</strain>
    </source>
</reference>
<dbReference type="PANTHER" id="PTHR45418:SF1">
    <property type="entry name" value="CANCER_TESTIS ANTIGEN 55"/>
    <property type="match status" value="1"/>
</dbReference>
<feature type="domain" description="DNA2/NAM7 helicase-like C-terminal" evidence="6">
    <location>
        <begin position="592"/>
        <end position="797"/>
    </location>
</feature>
<dbReference type="EnsemblMetazoa" id="AALFPA23_004287.R5153">
    <property type="protein sequence ID" value="AALFPA23_004287.P5153"/>
    <property type="gene ID" value="AALFPA23_004287"/>
</dbReference>
<evidence type="ECO:0008006" key="9">
    <source>
        <dbReference type="Google" id="ProtNLM"/>
    </source>
</evidence>
<name>A0ABM1XZF9_AEDAL</name>
<organism evidence="7 8">
    <name type="scientific">Aedes albopictus</name>
    <name type="common">Asian tiger mosquito</name>
    <name type="synonym">Stegomyia albopicta</name>
    <dbReference type="NCBI Taxonomy" id="7160"/>
    <lineage>
        <taxon>Eukaryota</taxon>
        <taxon>Metazoa</taxon>
        <taxon>Ecdysozoa</taxon>
        <taxon>Arthropoda</taxon>
        <taxon>Hexapoda</taxon>
        <taxon>Insecta</taxon>
        <taxon>Pterygota</taxon>
        <taxon>Neoptera</taxon>
        <taxon>Endopterygota</taxon>
        <taxon>Diptera</taxon>
        <taxon>Nematocera</taxon>
        <taxon>Culicoidea</taxon>
        <taxon>Culicidae</taxon>
        <taxon>Culicinae</taxon>
        <taxon>Aedini</taxon>
        <taxon>Aedes</taxon>
        <taxon>Stegomyia</taxon>
    </lineage>
</organism>
<evidence type="ECO:0000256" key="2">
    <source>
        <dbReference type="ARBA" id="ARBA00022490"/>
    </source>
</evidence>
<evidence type="ECO:0000259" key="5">
    <source>
        <dbReference type="Pfam" id="PF13086"/>
    </source>
</evidence>
<dbReference type="SUPFAM" id="SSF52540">
    <property type="entry name" value="P-loop containing nucleoside triphosphate hydrolases"/>
    <property type="match status" value="1"/>
</dbReference>
<feature type="domain" description="DNA2/NAM7 helicase helicase" evidence="5">
    <location>
        <begin position="497"/>
        <end position="580"/>
    </location>
</feature>
<proteinExistence type="predicted"/>
<dbReference type="CDD" id="cd18808">
    <property type="entry name" value="SF1_C_Upf1"/>
    <property type="match status" value="1"/>
</dbReference>
<evidence type="ECO:0000259" key="6">
    <source>
        <dbReference type="Pfam" id="PF13087"/>
    </source>
</evidence>
<protein>
    <recommendedName>
        <fullName evidence="9">RNA helicase</fullName>
    </recommendedName>
</protein>
<evidence type="ECO:0000256" key="1">
    <source>
        <dbReference type="ARBA" id="ARBA00004496"/>
    </source>
</evidence>
<dbReference type="InterPro" id="IPR047187">
    <property type="entry name" value="SF1_C_Upf1"/>
</dbReference>
<dbReference type="Gene3D" id="3.40.50.300">
    <property type="entry name" value="P-loop containing nucleotide triphosphate hydrolases"/>
    <property type="match status" value="2"/>
</dbReference>
<dbReference type="InterPro" id="IPR041677">
    <property type="entry name" value="DNA2/NAM7_AAA_11"/>
</dbReference>
<dbReference type="CDD" id="cd18038">
    <property type="entry name" value="DEXXQc_Helz-like"/>
    <property type="match status" value="1"/>
</dbReference>
<keyword evidence="3" id="KW-0943">RNA-mediated gene silencing</keyword>
<dbReference type="RefSeq" id="XP_029731600.1">
    <property type="nucleotide sequence ID" value="XM_029875740.2"/>
</dbReference>
<dbReference type="GeneID" id="109403373"/>
<accession>A0ABM1XZF9</accession>
<reference evidence="7" key="2">
    <citation type="submission" date="2025-05" db="UniProtKB">
        <authorList>
            <consortium name="EnsemblMetazoa"/>
        </authorList>
    </citation>
    <scope>IDENTIFICATION</scope>
    <source>
        <strain evidence="7">Foshan</strain>
    </source>
</reference>
<evidence type="ECO:0000256" key="3">
    <source>
        <dbReference type="ARBA" id="ARBA00023158"/>
    </source>
</evidence>
<dbReference type="InterPro" id="IPR026122">
    <property type="entry name" value="MOV-10/SDE3_DEXXQ/H-box"/>
</dbReference>
<dbReference type="Proteomes" id="UP000069940">
    <property type="component" value="Unassembled WGS sequence"/>
</dbReference>
<dbReference type="Pfam" id="PF13087">
    <property type="entry name" value="AAA_12"/>
    <property type="match status" value="1"/>
</dbReference>
<feature type="region of interest" description="Disordered" evidence="4">
    <location>
        <begin position="1"/>
        <end position="27"/>
    </location>
</feature>